<keyword evidence="2" id="KW-1185">Reference proteome</keyword>
<sequence>MAAKVGDKDVIKLKVQPDGTVEWTATQNHKLVNPFIVISFVDSSEETVGKQAKWVQLALKKAHTLCAFDTYNAIGHSNGGLAWTIYLEQAPSQYTQKMQKLITLGTPFDTQLPLEKKTSSGVETIVETDMLKKLVAAKRKIPKSLDMISIAGEI</sequence>
<dbReference type="Proteomes" id="UP000242246">
    <property type="component" value="Unassembled WGS sequence"/>
</dbReference>
<dbReference type="SUPFAM" id="SSF53474">
    <property type="entry name" value="alpha/beta-Hydrolases"/>
    <property type="match status" value="1"/>
</dbReference>
<comment type="caution">
    <text evidence="1">The sequence shown here is derived from an EMBL/GenBank/DDBJ whole genome shotgun (WGS) entry which is preliminary data.</text>
</comment>
<evidence type="ECO:0000313" key="1">
    <source>
        <dbReference type="EMBL" id="PCS07990.1"/>
    </source>
</evidence>
<gene>
    <name evidence="1" type="ORF">RU87_GL000727</name>
</gene>
<dbReference type="Gene3D" id="3.40.50.1820">
    <property type="entry name" value="alpha/beta hydrolase"/>
    <property type="match status" value="1"/>
</dbReference>
<dbReference type="STRING" id="1348632.GCA_001591745_01075"/>
<dbReference type="Pfam" id="PF06028">
    <property type="entry name" value="DUF915"/>
    <property type="match status" value="1"/>
</dbReference>
<organism evidence="1 2">
    <name type="scientific">Pseudolactococcus plantarum</name>
    <dbReference type="NCBI Taxonomy" id="1365"/>
    <lineage>
        <taxon>Bacteria</taxon>
        <taxon>Bacillati</taxon>
        <taxon>Bacillota</taxon>
        <taxon>Bacilli</taxon>
        <taxon>Lactobacillales</taxon>
        <taxon>Streptococcaceae</taxon>
        <taxon>Pseudolactococcus</taxon>
    </lineage>
</organism>
<proteinExistence type="predicted"/>
<name>A0A2A5S3G6_9LACT</name>
<dbReference type="AlphaFoldDB" id="A0A2A5S3G6"/>
<evidence type="ECO:0000313" key="2">
    <source>
        <dbReference type="Proteomes" id="UP000242246"/>
    </source>
</evidence>
<evidence type="ECO:0008006" key="3">
    <source>
        <dbReference type="Google" id="ProtNLM"/>
    </source>
</evidence>
<protein>
    <recommendedName>
        <fullName evidence="3">Alpha/beta hydrolase</fullName>
    </recommendedName>
</protein>
<dbReference type="InterPro" id="IPR029058">
    <property type="entry name" value="AB_hydrolase_fold"/>
</dbReference>
<accession>A0A2A5S3G6</accession>
<dbReference type="InterPro" id="IPR010315">
    <property type="entry name" value="DUF915_hydro-like"/>
</dbReference>
<dbReference type="EMBL" id="JXJX01000002">
    <property type="protein sequence ID" value="PCS07990.1"/>
    <property type="molecule type" value="Genomic_DNA"/>
</dbReference>
<reference evidence="1 2" key="1">
    <citation type="submission" date="2014-12" db="EMBL/GenBank/DDBJ databases">
        <title>Draft genome sequences of 10 type strains of Lactococcus.</title>
        <authorList>
            <person name="Sun Z."/>
            <person name="Zhong Z."/>
            <person name="Liu W."/>
            <person name="Zhang W."/>
            <person name="Zhang H."/>
        </authorList>
    </citation>
    <scope>NUCLEOTIDE SEQUENCE [LARGE SCALE GENOMIC DNA]</scope>
    <source>
        <strain evidence="1 2">DSM 20686</strain>
    </source>
</reference>